<dbReference type="InParanoid" id="A0A0V0QR39"/>
<dbReference type="UniPathway" id="UPA00379">
    <property type="reaction ID" value="UER00550"/>
</dbReference>
<comment type="cofactor">
    <cofactor evidence="1">
        <name>NAD(+)</name>
        <dbReference type="ChEBI" id="CHEBI:57540"/>
    </cofactor>
</comment>
<evidence type="ECO:0000256" key="6">
    <source>
        <dbReference type="ARBA" id="ARBA00023027"/>
    </source>
</evidence>
<dbReference type="GO" id="GO:0016153">
    <property type="term" value="F:urocanate hydratase activity"/>
    <property type="evidence" value="ECO:0007669"/>
    <property type="project" value="UniProtKB-EC"/>
</dbReference>
<dbReference type="InterPro" id="IPR023637">
    <property type="entry name" value="Urocanase-like"/>
</dbReference>
<dbReference type="OMA" id="VHFQGLP"/>
<comment type="catalytic activity">
    <reaction evidence="9">
        <text>4-imidazolone-5-propanoate = trans-urocanate + H2O</text>
        <dbReference type="Rhea" id="RHEA:13101"/>
        <dbReference type="ChEBI" id="CHEBI:15377"/>
        <dbReference type="ChEBI" id="CHEBI:17771"/>
        <dbReference type="ChEBI" id="CHEBI:77893"/>
        <dbReference type="EC" id="4.2.1.49"/>
    </reaction>
</comment>
<dbReference type="AlphaFoldDB" id="A0A0V0QR39"/>
<feature type="domain" description="Urocanase C-terminal" evidence="14">
    <location>
        <begin position="446"/>
        <end position="652"/>
    </location>
</feature>
<evidence type="ECO:0000259" key="14">
    <source>
        <dbReference type="Pfam" id="PF17392"/>
    </source>
</evidence>
<evidence type="ECO:0000313" key="16">
    <source>
        <dbReference type="Proteomes" id="UP000054937"/>
    </source>
</evidence>
<keyword evidence="7" id="KW-0456">Lyase</keyword>
<keyword evidence="16" id="KW-1185">Reference proteome</keyword>
<dbReference type="NCBIfam" id="NF003820">
    <property type="entry name" value="PRK05414.1"/>
    <property type="match status" value="1"/>
</dbReference>
<dbReference type="FunFam" id="3.40.50.10730:FF:000002">
    <property type="entry name" value="Urocanate hydratase 1"/>
    <property type="match status" value="1"/>
</dbReference>
<dbReference type="InterPro" id="IPR035400">
    <property type="entry name" value="Urocanase_N"/>
</dbReference>
<feature type="region of interest" description="Disordered" evidence="11">
    <location>
        <begin position="22"/>
        <end position="43"/>
    </location>
</feature>
<dbReference type="Gene3D" id="3.40.50.10730">
    <property type="entry name" value="Urocanase like domains"/>
    <property type="match status" value="1"/>
</dbReference>
<comment type="pathway">
    <text evidence="2">Amino-acid degradation; L-histidine degradation into L-glutamate; N-formimidoyl-L-glutamate from L-histidine: step 2/3.</text>
</comment>
<dbReference type="SUPFAM" id="SSF111326">
    <property type="entry name" value="Urocanase"/>
    <property type="match status" value="1"/>
</dbReference>
<name>A0A0V0QR39_PSEPJ</name>
<comment type="caution">
    <text evidence="15">The sequence shown here is derived from an EMBL/GenBank/DDBJ whole genome shotgun (WGS) entry which is preliminary data.</text>
</comment>
<reference evidence="15 16" key="1">
    <citation type="journal article" date="2015" name="Sci. Rep.">
        <title>Genome of the facultative scuticociliatosis pathogen Pseudocohnilembus persalinus provides insight into its virulence through horizontal gene transfer.</title>
        <authorList>
            <person name="Xiong J."/>
            <person name="Wang G."/>
            <person name="Cheng J."/>
            <person name="Tian M."/>
            <person name="Pan X."/>
            <person name="Warren A."/>
            <person name="Jiang C."/>
            <person name="Yuan D."/>
            <person name="Miao W."/>
        </authorList>
    </citation>
    <scope>NUCLEOTIDE SEQUENCE [LARGE SCALE GENOMIC DNA]</scope>
    <source>
        <strain evidence="15">36N120E</strain>
    </source>
</reference>
<evidence type="ECO:0000256" key="11">
    <source>
        <dbReference type="SAM" id="MobiDB-lite"/>
    </source>
</evidence>
<evidence type="ECO:0000256" key="3">
    <source>
        <dbReference type="ARBA" id="ARBA00007578"/>
    </source>
</evidence>
<dbReference type="PROSITE" id="PS01233">
    <property type="entry name" value="UROCANASE"/>
    <property type="match status" value="1"/>
</dbReference>
<dbReference type="Proteomes" id="UP000054937">
    <property type="component" value="Unassembled WGS sequence"/>
</dbReference>
<comment type="similarity">
    <text evidence="3">Belongs to the urocanase family.</text>
</comment>
<dbReference type="PIRSF" id="PIRSF001423">
    <property type="entry name" value="Urocanate_hydrat"/>
    <property type="match status" value="1"/>
</dbReference>
<evidence type="ECO:0000256" key="7">
    <source>
        <dbReference type="ARBA" id="ARBA00023239"/>
    </source>
</evidence>
<dbReference type="GO" id="GO:0019557">
    <property type="term" value="P:L-histidine catabolic process to glutamate and formate"/>
    <property type="evidence" value="ECO:0007669"/>
    <property type="project" value="UniProtKB-UniPathway"/>
</dbReference>
<accession>A0A0V0QR39</accession>
<gene>
    <name evidence="15" type="ORF">PPERSA_03101</name>
</gene>
<dbReference type="NCBIfam" id="TIGR01228">
    <property type="entry name" value="hutU"/>
    <property type="match status" value="1"/>
</dbReference>
<feature type="domain" description="Urocanase Rossmann-like" evidence="12">
    <location>
        <begin position="225"/>
        <end position="443"/>
    </location>
</feature>
<feature type="coiled-coil region" evidence="10">
    <location>
        <begin position="297"/>
        <end position="324"/>
    </location>
</feature>
<dbReference type="EC" id="4.2.1.49" evidence="4"/>
<dbReference type="HAMAP" id="MF_00577">
    <property type="entry name" value="HutU"/>
    <property type="match status" value="1"/>
</dbReference>
<sequence>MQQQDTKLIEILTKELKQGIPLNPLPEKKTRNDPKINYAPARNPKLTPQEEKIAIQNALRYFPSELHELLGKEFLDELKQYGHIYMYRFRPTSYAIKAYDSSYYQTNCKQAAQIIGMIMNNLDNEVAQHPHELITYGGNGSVFSNWAQYHLVMKYLMEMNDEQTLILNSGHPQGLYPSHKDAPRVVICNGLMIPNYSTQEMYEKLYAMGVTQYGQMTAGSFCYIGSQGIVHGTTLTLLNAARKYLNRNEMSGLVYVTSGLGGMSGAQPKAGDICGCISVTAEINEKALDKRLNQGWVKEKITDIEKLVQTIKQYKKDKKNVSIAYLGNIVDVWERLAKEDELMVELGSDQTSLHNPYFGGYYPVGLTYEESNKLMKENSDEFKKKVQESLRRHVAAINTLTAKGMKFWDYGNSFLLEASRAGADILKGDDPNVFKYPSYVQDIMGDIFSLGFGPFRWVCMSQKPEDLQKTDKIAEEVCKKFLEITPTDVQNQFKDNLKWIQQAEENRMVVGSQARILYSDTQGRIELALRFNEAIKNGEISGPICLSRDHHDVSGTDSPFRETSNIYNGSQWTADMSIQNVIGDSFRGATWVSIHNGGGVGWGEVSNGGFGLVLDGSEAASKRAYDMLRWDVNNGVSRRAWNGNDFALMNIKRQMEFDKDLKVTLPNFTDDKTLEKIFKN</sequence>
<feature type="domain" description="Urocanase N-terminal" evidence="13">
    <location>
        <begin position="96"/>
        <end position="222"/>
    </location>
</feature>
<evidence type="ECO:0000256" key="10">
    <source>
        <dbReference type="SAM" id="Coils"/>
    </source>
</evidence>
<evidence type="ECO:0000256" key="8">
    <source>
        <dbReference type="ARBA" id="ARBA00031640"/>
    </source>
</evidence>
<keyword evidence="5" id="KW-0369">Histidine metabolism</keyword>
<dbReference type="InterPro" id="IPR035085">
    <property type="entry name" value="Urocanase_Rossmann-like"/>
</dbReference>
<dbReference type="PANTHER" id="PTHR12216:SF3">
    <property type="entry name" value="UROCANATE HYDRATASE"/>
    <property type="match status" value="1"/>
</dbReference>
<protein>
    <recommendedName>
        <fullName evidence="4">urocanate hydratase</fullName>
        <ecNumber evidence="4">4.2.1.49</ecNumber>
    </recommendedName>
    <alternativeName>
        <fullName evidence="8">Imidazolonepropionate hydrolase</fullName>
    </alternativeName>
</protein>
<evidence type="ECO:0000256" key="1">
    <source>
        <dbReference type="ARBA" id="ARBA00001911"/>
    </source>
</evidence>
<dbReference type="InterPro" id="IPR023636">
    <property type="entry name" value="Urocanase_CS"/>
</dbReference>
<dbReference type="Pfam" id="PF01175">
    <property type="entry name" value="Urocanase"/>
    <property type="match status" value="1"/>
</dbReference>
<dbReference type="OrthoDB" id="194468at2759"/>
<keyword evidence="6" id="KW-0520">NAD</keyword>
<dbReference type="GO" id="GO:0019556">
    <property type="term" value="P:L-histidine catabolic process to glutamate and formamide"/>
    <property type="evidence" value="ECO:0007669"/>
    <property type="project" value="UniProtKB-UniPathway"/>
</dbReference>
<proteinExistence type="inferred from homology"/>
<dbReference type="Gene3D" id="3.40.1770.10">
    <property type="entry name" value="Urocanase superfamily"/>
    <property type="match status" value="2"/>
</dbReference>
<dbReference type="InterPro" id="IPR035401">
    <property type="entry name" value="Urocanase_C"/>
</dbReference>
<dbReference type="PANTHER" id="PTHR12216">
    <property type="entry name" value="UROCANATE HYDRATASE"/>
    <property type="match status" value="1"/>
</dbReference>
<dbReference type="EMBL" id="LDAU01000112">
    <property type="protein sequence ID" value="KRX04710.1"/>
    <property type="molecule type" value="Genomic_DNA"/>
</dbReference>
<evidence type="ECO:0000256" key="9">
    <source>
        <dbReference type="ARBA" id="ARBA00047623"/>
    </source>
</evidence>
<dbReference type="InterPro" id="IPR055351">
    <property type="entry name" value="Urocanase"/>
</dbReference>
<keyword evidence="10" id="KW-0175">Coiled coil</keyword>
<evidence type="ECO:0000259" key="13">
    <source>
        <dbReference type="Pfam" id="PF17391"/>
    </source>
</evidence>
<dbReference type="InterPro" id="IPR038364">
    <property type="entry name" value="Urocanase_central_sf"/>
</dbReference>
<dbReference type="InterPro" id="IPR036190">
    <property type="entry name" value="Urocanase_sf"/>
</dbReference>
<dbReference type="Pfam" id="PF17392">
    <property type="entry name" value="Urocanase_C"/>
    <property type="match status" value="1"/>
</dbReference>
<evidence type="ECO:0000259" key="12">
    <source>
        <dbReference type="Pfam" id="PF01175"/>
    </source>
</evidence>
<dbReference type="Pfam" id="PF17391">
    <property type="entry name" value="Urocanase_N"/>
    <property type="match status" value="1"/>
</dbReference>
<evidence type="ECO:0000256" key="4">
    <source>
        <dbReference type="ARBA" id="ARBA00011992"/>
    </source>
</evidence>
<evidence type="ECO:0000256" key="2">
    <source>
        <dbReference type="ARBA" id="ARBA00004794"/>
    </source>
</evidence>
<organism evidence="15 16">
    <name type="scientific">Pseudocohnilembus persalinus</name>
    <name type="common">Ciliate</name>
    <dbReference type="NCBI Taxonomy" id="266149"/>
    <lineage>
        <taxon>Eukaryota</taxon>
        <taxon>Sar</taxon>
        <taxon>Alveolata</taxon>
        <taxon>Ciliophora</taxon>
        <taxon>Intramacronucleata</taxon>
        <taxon>Oligohymenophorea</taxon>
        <taxon>Scuticociliatia</taxon>
        <taxon>Philasterida</taxon>
        <taxon>Pseudocohnilembidae</taxon>
        <taxon>Pseudocohnilembus</taxon>
    </lineage>
</organism>
<evidence type="ECO:0000256" key="5">
    <source>
        <dbReference type="ARBA" id="ARBA00022808"/>
    </source>
</evidence>
<evidence type="ECO:0000313" key="15">
    <source>
        <dbReference type="EMBL" id="KRX04710.1"/>
    </source>
</evidence>